<dbReference type="SUPFAM" id="SSF63380">
    <property type="entry name" value="Riboflavin synthase domain-like"/>
    <property type="match status" value="1"/>
</dbReference>
<keyword evidence="12" id="KW-0521">NADP</keyword>
<keyword evidence="7 21" id="KW-0349">Heme</keyword>
<name>A0A316ART6_9BACT</name>
<accession>A0A316ART6</accession>
<dbReference type="PANTHER" id="PTHR43396">
    <property type="entry name" value="FLAVOHEMOPROTEIN"/>
    <property type="match status" value="1"/>
</dbReference>
<keyword evidence="25" id="KW-1185">Reference proteome</keyword>
<dbReference type="RefSeq" id="WP_170120656.1">
    <property type="nucleotide sequence ID" value="NZ_QGDT01000001.1"/>
</dbReference>
<dbReference type="GO" id="GO:0020037">
    <property type="term" value="F:heme binding"/>
    <property type="evidence" value="ECO:0007669"/>
    <property type="project" value="InterPro"/>
</dbReference>
<dbReference type="Gene3D" id="1.10.490.10">
    <property type="entry name" value="Globins"/>
    <property type="match status" value="1"/>
</dbReference>
<keyword evidence="13" id="KW-0560">Oxidoreductase</keyword>
<dbReference type="FunFam" id="1.10.490.10:FF:000003">
    <property type="entry name" value="Flavohemoprotein"/>
    <property type="match status" value="1"/>
</dbReference>
<evidence type="ECO:0000256" key="16">
    <source>
        <dbReference type="ARBA" id="ARBA00030024"/>
    </source>
</evidence>
<reference evidence="24 25" key="1">
    <citation type="submission" date="2018-03" db="EMBL/GenBank/DDBJ databases">
        <title>Genomic Encyclopedia of Archaeal and Bacterial Type Strains, Phase II (KMG-II): from individual species to whole genera.</title>
        <authorList>
            <person name="Goeker M."/>
        </authorList>
    </citation>
    <scope>NUCLEOTIDE SEQUENCE [LARGE SCALE GENOMIC DNA]</scope>
    <source>
        <strain evidence="24 25">DSM 100346</strain>
    </source>
</reference>
<evidence type="ECO:0000256" key="19">
    <source>
        <dbReference type="ARBA" id="ARBA00048649"/>
    </source>
</evidence>
<dbReference type="GO" id="GO:0008941">
    <property type="term" value="F:nitric oxide dioxygenase NAD(P)H activity"/>
    <property type="evidence" value="ECO:0007669"/>
    <property type="project" value="UniProtKB-EC"/>
</dbReference>
<dbReference type="GO" id="GO:0005344">
    <property type="term" value="F:oxygen carrier activity"/>
    <property type="evidence" value="ECO:0007669"/>
    <property type="project" value="UniProtKB-KW"/>
</dbReference>
<dbReference type="GO" id="GO:0071500">
    <property type="term" value="P:cellular response to nitrosative stress"/>
    <property type="evidence" value="ECO:0007669"/>
    <property type="project" value="TreeGrafter"/>
</dbReference>
<evidence type="ECO:0000256" key="17">
    <source>
        <dbReference type="ARBA" id="ARBA00030929"/>
    </source>
</evidence>
<keyword evidence="9" id="KW-0285">Flavoprotein</keyword>
<dbReference type="Gene3D" id="3.40.50.80">
    <property type="entry name" value="Nucleotide-binding domain of ferredoxin-NADP reductase (FNR) module"/>
    <property type="match status" value="1"/>
</dbReference>
<evidence type="ECO:0000313" key="24">
    <source>
        <dbReference type="EMBL" id="PWJ60039.1"/>
    </source>
</evidence>
<comment type="similarity">
    <text evidence="3">In the C-terminal section; belongs to the flavoprotein pyridine nucleotide cytochrome reductase family.</text>
</comment>
<dbReference type="SUPFAM" id="SSF46458">
    <property type="entry name" value="Globin-like"/>
    <property type="match status" value="1"/>
</dbReference>
<dbReference type="InterPro" id="IPR017938">
    <property type="entry name" value="Riboflavin_synthase-like_b-brl"/>
</dbReference>
<dbReference type="Gene3D" id="2.40.30.10">
    <property type="entry name" value="Translation factors"/>
    <property type="match status" value="1"/>
</dbReference>
<dbReference type="InterPro" id="IPR009050">
    <property type="entry name" value="Globin-like_sf"/>
</dbReference>
<evidence type="ECO:0000256" key="1">
    <source>
        <dbReference type="ARBA" id="ARBA00001970"/>
    </source>
</evidence>
<feature type="domain" description="FAD-binding FR-type" evidence="23">
    <location>
        <begin position="152"/>
        <end position="263"/>
    </location>
</feature>
<dbReference type="AlphaFoldDB" id="A0A316ART6"/>
<keyword evidence="21" id="KW-0813">Transport</keyword>
<dbReference type="Proteomes" id="UP000245880">
    <property type="component" value="Unassembled WGS sequence"/>
</dbReference>
<dbReference type="FunFam" id="2.40.30.10:FF:000034">
    <property type="entry name" value="Flavohemoprotein"/>
    <property type="match status" value="1"/>
</dbReference>
<evidence type="ECO:0000256" key="10">
    <source>
        <dbReference type="ARBA" id="ARBA00022723"/>
    </source>
</evidence>
<dbReference type="InterPro" id="IPR012292">
    <property type="entry name" value="Globin/Proto"/>
</dbReference>
<protein>
    <recommendedName>
        <fullName evidence="6">Flavohemoprotein</fullName>
        <ecNumber evidence="5">1.14.12.17</ecNumber>
    </recommendedName>
    <alternativeName>
        <fullName evidence="17">Flavohemoglobin</fullName>
    </alternativeName>
    <alternativeName>
        <fullName evidence="16">Hemoglobin-like protein</fullName>
    </alternativeName>
    <alternativeName>
        <fullName evidence="18">Nitric oxide dioxygenase</fullName>
    </alternativeName>
</protein>
<keyword evidence="11" id="KW-0274">FAD</keyword>
<evidence type="ECO:0000256" key="20">
    <source>
        <dbReference type="ARBA" id="ARBA00049433"/>
    </source>
</evidence>
<evidence type="ECO:0000256" key="2">
    <source>
        <dbReference type="ARBA" id="ARBA00001974"/>
    </source>
</evidence>
<comment type="catalytic activity">
    <reaction evidence="19">
        <text>2 nitric oxide + NADH + 2 O2 = 2 nitrate + NAD(+) + H(+)</text>
        <dbReference type="Rhea" id="RHEA:19469"/>
        <dbReference type="ChEBI" id="CHEBI:15378"/>
        <dbReference type="ChEBI" id="CHEBI:15379"/>
        <dbReference type="ChEBI" id="CHEBI:16480"/>
        <dbReference type="ChEBI" id="CHEBI:17632"/>
        <dbReference type="ChEBI" id="CHEBI:57540"/>
        <dbReference type="ChEBI" id="CHEBI:57945"/>
        <dbReference type="EC" id="1.14.12.17"/>
    </reaction>
</comment>
<dbReference type="Pfam" id="PF00175">
    <property type="entry name" value="NAD_binding_1"/>
    <property type="match status" value="1"/>
</dbReference>
<dbReference type="EMBL" id="QGDT01000001">
    <property type="protein sequence ID" value="PWJ60039.1"/>
    <property type="molecule type" value="Genomic_DNA"/>
</dbReference>
<evidence type="ECO:0000256" key="6">
    <source>
        <dbReference type="ARBA" id="ARBA00014637"/>
    </source>
</evidence>
<dbReference type="CDD" id="cd06184">
    <property type="entry name" value="flavohem_like_fad_nad_binding"/>
    <property type="match status" value="1"/>
</dbReference>
<dbReference type="GO" id="GO:0046210">
    <property type="term" value="P:nitric oxide catabolic process"/>
    <property type="evidence" value="ECO:0007669"/>
    <property type="project" value="TreeGrafter"/>
</dbReference>
<dbReference type="InterPro" id="IPR001433">
    <property type="entry name" value="OxRdtase_FAD/NAD-bd"/>
</dbReference>
<evidence type="ECO:0000256" key="8">
    <source>
        <dbReference type="ARBA" id="ARBA00022621"/>
    </source>
</evidence>
<comment type="similarity">
    <text evidence="4">Belongs to the globin family. Two-domain flavohemoproteins subfamily.</text>
</comment>
<dbReference type="Pfam" id="PF00042">
    <property type="entry name" value="Globin"/>
    <property type="match status" value="1"/>
</dbReference>
<sequence length="406" mass="45271">MLTTEQKELVKATVPILKESGVLLTDYFYKRMLSGNPELKHVFNLANQRNKKQQTALAMAVLAYAEHIEDPSVLMPVVDGIGHKHVSLNIRPEQYMIVGKHLIASIGEVLGEAATPALLEAWTAAYNQLASIMTGHEDGLYHQQVQRPGGWSGWKPFTIKKKQKESSEITSFYLVPTDGGPVADFIPGQYLSIRLFIPELGLLQPRQYSISNAPNGEYYRISVKKEGAPEPNPDGLISNRLHSHVQEGDIVEVTAPAGSFFLKDQGDHPAIFISGGVGQTPLMSMLEALIRTGSKKPKTWIYGCKDIDAHAFKDQLELWAKENKEVSKHIFYDTPPTPPHTEQAYQGWVDLDLLDEAILAPNADYYICGPAPFITKHMKALLEKGIRREAIHFEEFGPQTLSFNEN</sequence>
<comment type="caution">
    <text evidence="24">The sequence shown here is derived from an EMBL/GenBank/DDBJ whole genome shotgun (WGS) entry which is preliminary data.</text>
</comment>
<evidence type="ECO:0000256" key="12">
    <source>
        <dbReference type="ARBA" id="ARBA00022857"/>
    </source>
</evidence>
<keyword evidence="10" id="KW-0479">Metal-binding</keyword>
<comment type="catalytic activity">
    <reaction evidence="20">
        <text>2 nitric oxide + NADPH + 2 O2 = 2 nitrate + NADP(+) + H(+)</text>
        <dbReference type="Rhea" id="RHEA:19465"/>
        <dbReference type="ChEBI" id="CHEBI:15378"/>
        <dbReference type="ChEBI" id="CHEBI:15379"/>
        <dbReference type="ChEBI" id="CHEBI:16480"/>
        <dbReference type="ChEBI" id="CHEBI:17632"/>
        <dbReference type="ChEBI" id="CHEBI:57783"/>
        <dbReference type="ChEBI" id="CHEBI:58349"/>
        <dbReference type="EC" id="1.14.12.17"/>
    </reaction>
</comment>
<dbReference type="CDD" id="cd14779">
    <property type="entry name" value="FHP_Ae-globin-like"/>
    <property type="match status" value="1"/>
</dbReference>
<dbReference type="GO" id="GO:0019825">
    <property type="term" value="F:oxygen binding"/>
    <property type="evidence" value="ECO:0007669"/>
    <property type="project" value="InterPro"/>
</dbReference>
<dbReference type="InterPro" id="IPR039261">
    <property type="entry name" value="FNR_nucleotide-bd"/>
</dbReference>
<dbReference type="InterPro" id="IPR008333">
    <property type="entry name" value="Cbr1-like_FAD-bd_dom"/>
</dbReference>
<dbReference type="PRINTS" id="PR00406">
    <property type="entry name" value="CYTB5RDTASE"/>
</dbReference>
<dbReference type="EC" id="1.14.12.17" evidence="5"/>
<evidence type="ECO:0000256" key="9">
    <source>
        <dbReference type="ARBA" id="ARBA00022630"/>
    </source>
</evidence>
<evidence type="ECO:0000313" key="25">
    <source>
        <dbReference type="Proteomes" id="UP000245880"/>
    </source>
</evidence>
<organism evidence="24 25">
    <name type="scientific">Dyadobacter jejuensis</name>
    <dbReference type="NCBI Taxonomy" id="1082580"/>
    <lineage>
        <taxon>Bacteria</taxon>
        <taxon>Pseudomonadati</taxon>
        <taxon>Bacteroidota</taxon>
        <taxon>Cytophagia</taxon>
        <taxon>Cytophagales</taxon>
        <taxon>Spirosomataceae</taxon>
        <taxon>Dyadobacter</taxon>
    </lineage>
</organism>
<dbReference type="InterPro" id="IPR001709">
    <property type="entry name" value="Flavoprot_Pyr_Nucl_cyt_Rdtase"/>
</dbReference>
<dbReference type="NCBIfam" id="NF009805">
    <property type="entry name" value="PRK13289.1"/>
    <property type="match status" value="1"/>
</dbReference>
<evidence type="ECO:0000256" key="3">
    <source>
        <dbReference type="ARBA" id="ARBA00006401"/>
    </source>
</evidence>
<keyword evidence="14" id="KW-0408">Iron</keyword>
<dbReference type="PANTHER" id="PTHR43396:SF3">
    <property type="entry name" value="FLAVOHEMOPROTEIN"/>
    <property type="match status" value="1"/>
</dbReference>
<evidence type="ECO:0000256" key="15">
    <source>
        <dbReference type="ARBA" id="ARBA00023027"/>
    </source>
</evidence>
<evidence type="ECO:0000259" key="22">
    <source>
        <dbReference type="PROSITE" id="PS01033"/>
    </source>
</evidence>
<evidence type="ECO:0000256" key="21">
    <source>
        <dbReference type="RuleBase" id="RU000356"/>
    </source>
</evidence>
<evidence type="ECO:0000256" key="14">
    <source>
        <dbReference type="ARBA" id="ARBA00023004"/>
    </source>
</evidence>
<dbReference type="SUPFAM" id="SSF52343">
    <property type="entry name" value="Ferredoxin reductase-like, C-terminal NADP-linked domain"/>
    <property type="match status" value="1"/>
</dbReference>
<proteinExistence type="inferred from homology"/>
<comment type="cofactor">
    <cofactor evidence="1">
        <name>heme b</name>
        <dbReference type="ChEBI" id="CHEBI:60344"/>
    </cofactor>
</comment>
<dbReference type="PROSITE" id="PS01033">
    <property type="entry name" value="GLOBIN"/>
    <property type="match status" value="1"/>
</dbReference>
<evidence type="ECO:0000259" key="23">
    <source>
        <dbReference type="PROSITE" id="PS51384"/>
    </source>
</evidence>
<gene>
    <name evidence="24" type="ORF">CLV98_101214</name>
</gene>
<evidence type="ECO:0000256" key="11">
    <source>
        <dbReference type="ARBA" id="ARBA00022827"/>
    </source>
</evidence>
<evidence type="ECO:0000256" key="13">
    <source>
        <dbReference type="ARBA" id="ARBA00023002"/>
    </source>
</evidence>
<evidence type="ECO:0000256" key="5">
    <source>
        <dbReference type="ARBA" id="ARBA00012229"/>
    </source>
</evidence>
<evidence type="ECO:0000256" key="7">
    <source>
        <dbReference type="ARBA" id="ARBA00022617"/>
    </source>
</evidence>
<dbReference type="InterPro" id="IPR017927">
    <property type="entry name" value="FAD-bd_FR_type"/>
</dbReference>
<keyword evidence="8 21" id="KW-0561">Oxygen transport</keyword>
<feature type="domain" description="Globin" evidence="22">
    <location>
        <begin position="1"/>
        <end position="138"/>
    </location>
</feature>
<dbReference type="GO" id="GO:0071949">
    <property type="term" value="F:FAD binding"/>
    <property type="evidence" value="ECO:0007669"/>
    <property type="project" value="TreeGrafter"/>
</dbReference>
<comment type="cofactor">
    <cofactor evidence="2">
        <name>FAD</name>
        <dbReference type="ChEBI" id="CHEBI:57692"/>
    </cofactor>
</comment>
<dbReference type="Pfam" id="PF00970">
    <property type="entry name" value="FAD_binding_6"/>
    <property type="match status" value="1"/>
</dbReference>
<dbReference type="PRINTS" id="PR00371">
    <property type="entry name" value="FPNCR"/>
</dbReference>
<dbReference type="GO" id="GO:0046872">
    <property type="term" value="F:metal ion binding"/>
    <property type="evidence" value="ECO:0007669"/>
    <property type="project" value="UniProtKB-KW"/>
</dbReference>
<keyword evidence="24" id="KW-0223">Dioxygenase</keyword>
<evidence type="ECO:0000256" key="4">
    <source>
        <dbReference type="ARBA" id="ARBA00008414"/>
    </source>
</evidence>
<dbReference type="InterPro" id="IPR000971">
    <property type="entry name" value="Globin"/>
</dbReference>
<evidence type="ECO:0000256" key="18">
    <source>
        <dbReference type="ARBA" id="ARBA00033187"/>
    </source>
</evidence>
<dbReference type="PROSITE" id="PS51384">
    <property type="entry name" value="FAD_FR"/>
    <property type="match status" value="1"/>
</dbReference>
<keyword evidence="15" id="KW-0520">NAD</keyword>